<feature type="transmembrane region" description="Helical" evidence="5">
    <location>
        <begin position="71"/>
        <end position="91"/>
    </location>
</feature>
<feature type="transmembrane region" description="Helical" evidence="5">
    <location>
        <begin position="143"/>
        <end position="163"/>
    </location>
</feature>
<dbReference type="Proteomes" id="UP000033608">
    <property type="component" value="Unassembled WGS sequence"/>
</dbReference>
<evidence type="ECO:0000313" key="7">
    <source>
        <dbReference type="EMBL" id="SHF83546.1"/>
    </source>
</evidence>
<name>A0A0F5LUQ5_9HYPH</name>
<dbReference type="InterPro" id="IPR024199">
    <property type="entry name" value="Uncharacterised_DsbB"/>
</dbReference>
<dbReference type="PIRSF" id="PIRSF033913">
    <property type="entry name" value="S-S_format_DsbB"/>
    <property type="match status" value="1"/>
</dbReference>
<keyword evidence="4 5" id="KW-0472">Membrane</keyword>
<feature type="transmembrane region" description="Helical" evidence="5">
    <location>
        <begin position="49"/>
        <end position="64"/>
    </location>
</feature>
<comment type="subcellular location">
    <subcellularLocation>
        <location evidence="1">Membrane</location>
        <topology evidence="1">Multi-pass membrane protein</topology>
    </subcellularLocation>
</comment>
<reference evidence="7 9" key="2">
    <citation type="submission" date="2016-11" db="EMBL/GenBank/DDBJ databases">
        <authorList>
            <person name="Jaros S."/>
            <person name="Januszkiewicz K."/>
            <person name="Wedrychowicz H."/>
        </authorList>
    </citation>
    <scope>NUCLEOTIDE SEQUENCE [LARGE SCALE GENOMIC DNA]</scope>
    <source>
        <strain evidence="7 9">DSM 17137</strain>
    </source>
</reference>
<evidence type="ECO:0000313" key="9">
    <source>
        <dbReference type="Proteomes" id="UP000184533"/>
    </source>
</evidence>
<dbReference type="Proteomes" id="UP000184533">
    <property type="component" value="Unassembled WGS sequence"/>
</dbReference>
<sequence length="170" mass="18317">MAASLFAPLDKKAALLAFLIGLVAILGALASQVFGGLVPCELCLEQRMSYYWGLPLLAVILLTWNRLPLTVWYTAMAVVTAIFIWGAYMGAYHAGVEWGFWPGPTACTGVGEMVSFDAMSNLNAAHVVGCDVVQFRLFGISMAGYNALASLAMVGLLALSIFAQYRRQAR</sequence>
<evidence type="ECO:0000256" key="5">
    <source>
        <dbReference type="SAM" id="Phobius"/>
    </source>
</evidence>
<dbReference type="InterPro" id="IPR003752">
    <property type="entry name" value="DiS_bond_form_DsbB/BdbC"/>
</dbReference>
<dbReference type="STRING" id="1121477.SAMN02745223_03656"/>
<keyword evidence="3 5" id="KW-1133">Transmembrane helix</keyword>
<dbReference type="SUPFAM" id="SSF158442">
    <property type="entry name" value="DsbB-like"/>
    <property type="match status" value="1"/>
</dbReference>
<dbReference type="AlphaFoldDB" id="A0A0F5LUQ5"/>
<dbReference type="EMBL" id="LAJF01000041">
    <property type="protein sequence ID" value="KKB86053.1"/>
    <property type="molecule type" value="Genomic_DNA"/>
</dbReference>
<dbReference type="Pfam" id="PF02600">
    <property type="entry name" value="DsbB"/>
    <property type="match status" value="1"/>
</dbReference>
<dbReference type="GO" id="GO:0016020">
    <property type="term" value="C:membrane"/>
    <property type="evidence" value="ECO:0007669"/>
    <property type="project" value="UniProtKB-SubCell"/>
</dbReference>
<protein>
    <submittedName>
        <fullName evidence="7">Disulfide bond formation protein DsbB</fullName>
    </submittedName>
</protein>
<evidence type="ECO:0000313" key="8">
    <source>
        <dbReference type="Proteomes" id="UP000033608"/>
    </source>
</evidence>
<gene>
    <name evidence="7" type="ORF">SAMN02745223_03656</name>
    <name evidence="6" type="ORF">VW29_03960</name>
</gene>
<evidence type="ECO:0000313" key="6">
    <source>
        <dbReference type="EMBL" id="KKB86053.1"/>
    </source>
</evidence>
<dbReference type="RefSeq" id="WP_046134006.1">
    <property type="nucleotide sequence ID" value="NZ_FQVC01000015.1"/>
</dbReference>
<dbReference type="EMBL" id="FQVC01000015">
    <property type="protein sequence ID" value="SHF83546.1"/>
    <property type="molecule type" value="Genomic_DNA"/>
</dbReference>
<organism evidence="6 8">
    <name type="scientific">Devosia limi DSM 17137</name>
    <dbReference type="NCBI Taxonomy" id="1121477"/>
    <lineage>
        <taxon>Bacteria</taxon>
        <taxon>Pseudomonadati</taxon>
        <taxon>Pseudomonadota</taxon>
        <taxon>Alphaproteobacteria</taxon>
        <taxon>Hyphomicrobiales</taxon>
        <taxon>Devosiaceae</taxon>
        <taxon>Devosia</taxon>
    </lineage>
</organism>
<dbReference type="PATRIC" id="fig|1121477.3.peg.1860"/>
<dbReference type="OrthoDB" id="9808637at2"/>
<keyword evidence="8" id="KW-1185">Reference proteome</keyword>
<dbReference type="Gene3D" id="1.20.1550.10">
    <property type="entry name" value="DsbB-like"/>
    <property type="match status" value="1"/>
</dbReference>
<proteinExistence type="predicted"/>
<dbReference type="InterPro" id="IPR023380">
    <property type="entry name" value="DsbB-like_sf"/>
</dbReference>
<dbReference type="GO" id="GO:0015035">
    <property type="term" value="F:protein-disulfide reductase activity"/>
    <property type="evidence" value="ECO:0007669"/>
    <property type="project" value="InterPro"/>
</dbReference>
<evidence type="ECO:0000256" key="4">
    <source>
        <dbReference type="ARBA" id="ARBA00023136"/>
    </source>
</evidence>
<evidence type="ECO:0000256" key="2">
    <source>
        <dbReference type="ARBA" id="ARBA00022692"/>
    </source>
</evidence>
<accession>A0A0F5LUQ5</accession>
<reference evidence="6 8" key="1">
    <citation type="submission" date="2015-03" db="EMBL/GenBank/DDBJ databases">
        <authorList>
            <person name="Hassan Y.I."/>
            <person name="Lepp D."/>
            <person name="Zhou T."/>
        </authorList>
    </citation>
    <scope>NUCLEOTIDE SEQUENCE [LARGE SCALE GENOMIC DNA]</scope>
    <source>
        <strain evidence="6 8">DSM 17137</strain>
    </source>
</reference>
<evidence type="ECO:0000256" key="3">
    <source>
        <dbReference type="ARBA" id="ARBA00022989"/>
    </source>
</evidence>
<dbReference type="GO" id="GO:0006457">
    <property type="term" value="P:protein folding"/>
    <property type="evidence" value="ECO:0007669"/>
    <property type="project" value="InterPro"/>
</dbReference>
<keyword evidence="2 5" id="KW-0812">Transmembrane</keyword>
<evidence type="ECO:0000256" key="1">
    <source>
        <dbReference type="ARBA" id="ARBA00004141"/>
    </source>
</evidence>